<accession>Q23AT6</accession>
<dbReference type="GeneID" id="7823095"/>
<gene>
    <name evidence="2" type="ORF">TTHERM_00770590</name>
</gene>
<dbReference type="AlphaFoldDB" id="Q23AT6"/>
<dbReference type="HOGENOM" id="CLU_254890_0_0_1"/>
<evidence type="ECO:0008006" key="4">
    <source>
        <dbReference type="Google" id="ProtNLM"/>
    </source>
</evidence>
<keyword evidence="1" id="KW-1133">Transmembrane helix</keyword>
<dbReference type="KEGG" id="tet:TTHERM_00770590"/>
<protein>
    <recommendedName>
        <fullName evidence="4">Transmembrane protein</fullName>
    </recommendedName>
</protein>
<organism evidence="2 3">
    <name type="scientific">Tetrahymena thermophila (strain SB210)</name>
    <dbReference type="NCBI Taxonomy" id="312017"/>
    <lineage>
        <taxon>Eukaryota</taxon>
        <taxon>Sar</taxon>
        <taxon>Alveolata</taxon>
        <taxon>Ciliophora</taxon>
        <taxon>Intramacronucleata</taxon>
        <taxon>Oligohymenophorea</taxon>
        <taxon>Hymenostomatida</taxon>
        <taxon>Tetrahymenina</taxon>
        <taxon>Tetrahymenidae</taxon>
        <taxon>Tetrahymena</taxon>
    </lineage>
</organism>
<reference evidence="3" key="1">
    <citation type="journal article" date="2006" name="PLoS Biol.">
        <title>Macronuclear genome sequence of the ciliate Tetrahymena thermophila, a model eukaryote.</title>
        <authorList>
            <person name="Eisen J.A."/>
            <person name="Coyne R.S."/>
            <person name="Wu M."/>
            <person name="Wu D."/>
            <person name="Thiagarajan M."/>
            <person name="Wortman J.R."/>
            <person name="Badger J.H."/>
            <person name="Ren Q."/>
            <person name="Amedeo P."/>
            <person name="Jones K.M."/>
            <person name="Tallon L.J."/>
            <person name="Delcher A.L."/>
            <person name="Salzberg S.L."/>
            <person name="Silva J.C."/>
            <person name="Haas B.J."/>
            <person name="Majoros W.H."/>
            <person name="Farzad M."/>
            <person name="Carlton J.M."/>
            <person name="Smith R.K. Jr."/>
            <person name="Garg J."/>
            <person name="Pearlman R.E."/>
            <person name="Karrer K.M."/>
            <person name="Sun L."/>
            <person name="Manning G."/>
            <person name="Elde N.C."/>
            <person name="Turkewitz A.P."/>
            <person name="Asai D.J."/>
            <person name="Wilkes D.E."/>
            <person name="Wang Y."/>
            <person name="Cai H."/>
            <person name="Collins K."/>
            <person name="Stewart B.A."/>
            <person name="Lee S.R."/>
            <person name="Wilamowska K."/>
            <person name="Weinberg Z."/>
            <person name="Ruzzo W.L."/>
            <person name="Wloga D."/>
            <person name="Gaertig J."/>
            <person name="Frankel J."/>
            <person name="Tsao C.-C."/>
            <person name="Gorovsky M.A."/>
            <person name="Keeling P.J."/>
            <person name="Waller R.F."/>
            <person name="Patron N.J."/>
            <person name="Cherry J.M."/>
            <person name="Stover N.A."/>
            <person name="Krieger C.J."/>
            <person name="del Toro C."/>
            <person name="Ryder H.F."/>
            <person name="Williamson S.C."/>
            <person name="Barbeau R.A."/>
            <person name="Hamilton E.P."/>
            <person name="Orias E."/>
        </authorList>
    </citation>
    <scope>NUCLEOTIDE SEQUENCE [LARGE SCALE GENOMIC DNA]</scope>
    <source>
        <strain evidence="3">SB210</strain>
    </source>
</reference>
<evidence type="ECO:0000313" key="2">
    <source>
        <dbReference type="EMBL" id="EAR93606.2"/>
    </source>
</evidence>
<dbReference type="EMBL" id="GG662723">
    <property type="protein sequence ID" value="EAR93606.2"/>
    <property type="molecule type" value="Genomic_DNA"/>
</dbReference>
<name>Q23AT6_TETTS</name>
<feature type="transmembrane region" description="Helical" evidence="1">
    <location>
        <begin position="756"/>
        <end position="776"/>
    </location>
</feature>
<dbReference type="Proteomes" id="UP000009168">
    <property type="component" value="Unassembled WGS sequence"/>
</dbReference>
<proteinExistence type="predicted"/>
<evidence type="ECO:0000256" key="1">
    <source>
        <dbReference type="SAM" id="Phobius"/>
    </source>
</evidence>
<dbReference type="InParanoid" id="Q23AT6"/>
<evidence type="ECO:0000313" key="3">
    <source>
        <dbReference type="Proteomes" id="UP000009168"/>
    </source>
</evidence>
<keyword evidence="1" id="KW-0472">Membrane</keyword>
<dbReference type="RefSeq" id="XP_001013851.2">
    <property type="nucleotide sequence ID" value="XM_001013851.2"/>
</dbReference>
<keyword evidence="1" id="KW-0812">Transmembrane</keyword>
<sequence length="814" mass="95400">MNHLQEDQENVTTIENTIESSHYSQKFQTNMSQDQKENSEIKDKLFLDQKKQIDFISLTNTQNFIKENSTLSSEQQKNQIQQEEDIEFVDKLYPSNLNQIELIQKFNDYDNSVQNLNVQTNDPSLFASPYFQGQTDNQIQSVPLQQSSTSAQISEKENADSGFSQNYSIYKQYTFDQQKNNIQENTIFNMIQKNTQNIVESDPKKLKMNGFPILQKKSTDDEDLIKISSDIKNLEQQKDISKLDLIMHTSKINISKVNMDKTIYQEISFNTQQDEFFNREQKFNQTVSTSRVLIEQNISDSSPQNTKTKKQSDEIQFNQQSQHQLENKIQDVNEQNINKYFKSENQVFQLIQNLQTKNSSQHSLSSLLLKTKGRLINQIQDKSKSHITVKIFNLISLINTKFNIATDTFSVSNSISEINQQYFRALLSSLQLYQKYQEKVLMTIARIQVFECENNSSIYKKFVQILKDPSSSWLQTDFVSTNFFLQITNEDKGKRQSSQNSPKKIKQLEKKQSFINFESSLAEYTKRSKKLKRSQMISTSFTHQNLTKWKKLITISLICFLSIGFFSITVQNFLQLKAFSQILSNYRYITQFQTDFPIVKLNQTFELFKQQNYQVQQFIPYFLKDFEKLSAYSESQTNYLSNIFKQNLCDQLENNQQLTLDCSKFSESEIQLFQGGALGIVNRYIYIFNQYSSLFKNDLELKRHTLQLQQYLNSTDYFNLFIDLSQQIDAILNNFISTISKICLDFTSLLSQQIQLYFIILGPFIFLIQILAIFYIKGVFYNQLRCLTFGLTLIPYSKMQEESTLQIIKQLLQQ</sequence>
<keyword evidence="3" id="KW-1185">Reference proteome</keyword>